<dbReference type="Pfam" id="PF00595">
    <property type="entry name" value="PDZ"/>
    <property type="match status" value="11"/>
</dbReference>
<keyword evidence="2" id="KW-0597">Phosphoprotein</keyword>
<feature type="region of interest" description="Disordered" evidence="5">
    <location>
        <begin position="1754"/>
        <end position="1777"/>
    </location>
</feature>
<feature type="domain" description="PDZ" evidence="6">
    <location>
        <begin position="1216"/>
        <end position="1306"/>
    </location>
</feature>
<accession>A0A267GV03</accession>
<evidence type="ECO:0000256" key="4">
    <source>
        <dbReference type="ARBA" id="ARBA00023136"/>
    </source>
</evidence>
<feature type="region of interest" description="Disordered" evidence="5">
    <location>
        <begin position="556"/>
        <end position="584"/>
    </location>
</feature>
<dbReference type="FunFam" id="2.30.42.10:FF:000070">
    <property type="entry name" value="Multiple PDZ domain protein"/>
    <property type="match status" value="1"/>
</dbReference>
<dbReference type="Gene3D" id="2.30.42.10">
    <property type="match status" value="12"/>
</dbReference>
<feature type="domain" description="PDZ" evidence="6">
    <location>
        <begin position="2098"/>
        <end position="2182"/>
    </location>
</feature>
<feature type="domain" description="PDZ" evidence="6">
    <location>
        <begin position="1982"/>
        <end position="2076"/>
    </location>
</feature>
<evidence type="ECO:0000313" key="8">
    <source>
        <dbReference type="Proteomes" id="UP000215902"/>
    </source>
</evidence>
<feature type="domain" description="PDZ" evidence="6">
    <location>
        <begin position="264"/>
        <end position="351"/>
    </location>
</feature>
<comment type="subcellular location">
    <subcellularLocation>
        <location evidence="1">Membrane</location>
    </subcellularLocation>
</comment>
<evidence type="ECO:0000256" key="2">
    <source>
        <dbReference type="ARBA" id="ARBA00022553"/>
    </source>
</evidence>
<protein>
    <recommendedName>
        <fullName evidence="6">PDZ domain-containing protein</fullName>
    </recommendedName>
</protein>
<feature type="domain" description="PDZ" evidence="6">
    <location>
        <begin position="1882"/>
        <end position="1964"/>
    </location>
</feature>
<dbReference type="Proteomes" id="UP000215902">
    <property type="component" value="Unassembled WGS sequence"/>
</dbReference>
<feature type="compositionally biased region" description="Low complexity" evidence="5">
    <location>
        <begin position="760"/>
        <end position="778"/>
    </location>
</feature>
<dbReference type="STRING" id="282301.A0A267GV03"/>
<dbReference type="InterPro" id="IPR036034">
    <property type="entry name" value="PDZ_sf"/>
</dbReference>
<dbReference type="CDD" id="cd00136">
    <property type="entry name" value="PDZ_canonical"/>
    <property type="match status" value="1"/>
</dbReference>
<feature type="region of interest" description="Disordered" evidence="5">
    <location>
        <begin position="754"/>
        <end position="794"/>
    </location>
</feature>
<dbReference type="OrthoDB" id="6022711at2759"/>
<evidence type="ECO:0000256" key="1">
    <source>
        <dbReference type="ARBA" id="ARBA00004370"/>
    </source>
</evidence>
<dbReference type="SUPFAM" id="SSF50156">
    <property type="entry name" value="PDZ domain-like"/>
    <property type="match status" value="12"/>
</dbReference>
<feature type="domain" description="PDZ" evidence="6">
    <location>
        <begin position="462"/>
        <end position="556"/>
    </location>
</feature>
<dbReference type="InterPro" id="IPR051342">
    <property type="entry name" value="PDZ_scaffold"/>
</dbReference>
<evidence type="ECO:0000259" key="6">
    <source>
        <dbReference type="PROSITE" id="PS50106"/>
    </source>
</evidence>
<dbReference type="Pfam" id="PF17820">
    <property type="entry name" value="PDZ_6"/>
    <property type="match status" value="1"/>
</dbReference>
<feature type="compositionally biased region" description="Polar residues" evidence="5">
    <location>
        <begin position="1176"/>
        <end position="1199"/>
    </location>
</feature>
<feature type="region of interest" description="Disordered" evidence="5">
    <location>
        <begin position="931"/>
        <end position="951"/>
    </location>
</feature>
<evidence type="ECO:0000256" key="3">
    <source>
        <dbReference type="ARBA" id="ARBA00022737"/>
    </source>
</evidence>
<organism evidence="7 8">
    <name type="scientific">Macrostomum lignano</name>
    <dbReference type="NCBI Taxonomy" id="282301"/>
    <lineage>
        <taxon>Eukaryota</taxon>
        <taxon>Metazoa</taxon>
        <taxon>Spiralia</taxon>
        <taxon>Lophotrochozoa</taxon>
        <taxon>Platyhelminthes</taxon>
        <taxon>Rhabditophora</taxon>
        <taxon>Macrostomorpha</taxon>
        <taxon>Macrostomida</taxon>
        <taxon>Macrostomidae</taxon>
        <taxon>Macrostomum</taxon>
    </lineage>
</organism>
<feature type="compositionally biased region" description="Polar residues" evidence="5">
    <location>
        <begin position="1115"/>
        <end position="1125"/>
    </location>
</feature>
<feature type="compositionally biased region" description="Low complexity" evidence="5">
    <location>
        <begin position="1682"/>
        <end position="1702"/>
    </location>
</feature>
<feature type="region of interest" description="Disordered" evidence="5">
    <location>
        <begin position="808"/>
        <end position="845"/>
    </location>
</feature>
<feature type="compositionally biased region" description="Basic and acidic residues" evidence="5">
    <location>
        <begin position="1316"/>
        <end position="1335"/>
    </location>
</feature>
<proteinExistence type="predicted"/>
<feature type="compositionally biased region" description="Polar residues" evidence="5">
    <location>
        <begin position="559"/>
        <end position="570"/>
    </location>
</feature>
<dbReference type="SMART" id="SM00228">
    <property type="entry name" value="PDZ"/>
    <property type="match status" value="12"/>
</dbReference>
<evidence type="ECO:0000256" key="5">
    <source>
        <dbReference type="SAM" id="MobiDB-lite"/>
    </source>
</evidence>
<sequence length="2222" mass="234252">MLNTDWTEIEVIDLISDSSGLGFGIIGSKSTGVVVRTILSGGAADTDGRLRSGDHLLCIGLVSVRGMNSEQVASVLRQSGDRVRLVVARVIHDPAAESTVGVDGRCCQLVPTGELEAHLEALVAALDACAAASAEEEQEEQQAEAPSVNDSAGAAAAAAAATAPAVADVGAVDAGQESSVASSRRESASHHGSNHRVCDGSDSSAQNLLTEAVQLHQPPEDIPASCFENPEASPSNGQAEAEEEQADSKEQEMSRLSPDEEVLWVDLEKGSQGLGITIAGYVGETLESKVNGIFVKSVAEESAAGRDGRLKVNDRIVEVDNQSLDGRSNHEAVELLKRTGSTVRLKVLRYRRGPVFDQLQAGTANTPPPLHRSVSVTAATRGGQAQAKRHQQPLRQAHSLQATSGDGSCCDENDAEFKDKRVTNSTAVSVEAPTDKPLTDEEVEAARARWCSLLAEQEPDCEVVVARLTKFKDCPGLGVSLEGTVELLADGRTLLPRHCIRALLPDGPAGREGSLRLGDELLEVNGHRLHGLNHLEVVDILKSLPQHVCVICSRKRPTQPKQNPTGQLKKQTGMAAASANNSVPGAKSRSFDNFSGMGVWSDSPTVVELEKTTRGLGFSVLDYQDPLCPEDSAAVIIVRSLVPNGAAHRDGRILPGDRLLFVNDVSLERASLEEAVRCLKAAPLGRIVLGVAKPCPLLALAAAGSGTASGGGGAVGSKAAVRGVRKAGVSPTVASAAARKSLCHVSTSQLADITDGNWRPATAASTPSPPSSSSSSSTFDPQRADNRVSDDPEQLDSRLRLHSIEEDAGAPATTPTASAPAASESSFPVTPPPDESTTKSDDTQARVDTIQDESIDGQSSAASATPDSEQLNEFSSELVRRALDNVLAQCAEERLVCHRLVSEVLDEAQRRINAELQQQLEIVVNNVNGSVESSLSSSGSEQSLISSSSSGDMLGDLERLRDCGSDTDALFNHLEQTTDADEPAEYDDFGDQNSAISFQHRWLDDTPPPAPECLERSVRLSKTTDFEDLGLALESVDKGVNGCVVRDLTPGGPADRCGQIRLGDFVTSINSECTRRVPTAQARAILRRAALVNQDVSISYLSADDVASHLESVRRAQTTARQQDPSILAPNNVRTSPEKQQQPQHPQQQQQSLLSNNLPPKELPVPHGALNHVGETPQQQAQNDNGETSHSNQQRSLAQDGSPAIRSLNSWGSPRLVRVRRDDRRNLGISIVGGKVAGHGLQQSVCGIFIKHVSEAGADRREGVLRTGDRILEVGGRDLRDATHDEAVEVIRGAPSPVEFWVQSLVNPACPTDTEAAGRRPTPDKAAGLHRDSNREPAQPSQQSSRNSQQPDGTEQPQQQQPQPQSPPQSEAAGAADEAATIDSNSRQSVTGGVAAAPDPGNEADNDDEEDEYDEDEEDSDEGGEDSAAKRLAKKYTDANGDILVLNIDKRGQKSLGLSLAGNRDPSVMSVFVCGLIPDGAAVEDGRLKIGDELLEVNNQVLLGKSHLNAAPLINSCKTKTVKLVVVRRPTNIDEMAVKPVSPPKSVPIDYKPADYKQPDGKLSPAELEALAVPGASSPDAAPVGPYGVELQCIIPKGKHGLGFAIMERSLEDEPGIYVKHITDGGPASTEGTLRTGDRMIRANEFDLAEASYDDALDKLRSMSGRVAITVARKTAVFAGDKQPQQQQQQQPPVQQPPAAAAKPKKEVRITTPAEEAAAAAAAVAVVVADSDDKKASEPTATAVADGSAVAVVAAAASTEEPPEEDDSGDTNPTTRKILRGRETLIELDKGDSGSLGVGIVGGSDTGLKSIIVHEIMDSGAASKDGRLAEGDQLISLDGKDLSALTHEEAKAALLQADKRPKLKVFRSGKGISEAQLYDIETIELAKKPSRGLGFSIIGRSRDQGVLVSDIIRGGAAESDGRLQPGDRLLEINGANVRTVSHSDVATKLKAAQGRVTLLIGRLKHVGASSKVKRKTEYTHFQVSLRKTDKLPDSYGLALQTTHPCHAPLHSVVAQQTFHSDCCGDKTLGIFVASLTPKGAAAKSGKILPGDELLSINGNQVDDKLLADAAKQLREASFRSGTAVLVFRRYQRTVWLMNVTVVRSAGQLLGFSIVGGRDCEQGEFPVCVKSVSHDSPARGRLFRGDEILSVNGRPLAGVTHAEAVSALKCAVGETVLTVLRTEEPAGSPNAGHGVCVGCGSGGPGGGGGGIGGSGGATDSGEE</sequence>
<dbReference type="CDD" id="cd06669">
    <property type="entry name" value="PDZ5_MUPP1-like"/>
    <property type="match status" value="1"/>
</dbReference>
<feature type="domain" description="PDZ" evidence="6">
    <location>
        <begin position="1017"/>
        <end position="1089"/>
    </location>
</feature>
<name>A0A267GV03_9PLAT</name>
<feature type="region of interest" description="Disordered" evidence="5">
    <location>
        <begin position="1679"/>
        <end position="1708"/>
    </location>
</feature>
<feature type="region of interest" description="Disordered" evidence="5">
    <location>
        <begin position="177"/>
        <end position="202"/>
    </location>
</feature>
<feature type="compositionally biased region" description="Basic and acidic residues" evidence="5">
    <location>
        <begin position="782"/>
        <end position="794"/>
    </location>
</feature>
<feature type="compositionally biased region" description="Acidic residues" evidence="5">
    <location>
        <begin position="1402"/>
        <end position="1425"/>
    </location>
</feature>
<reference evidence="7 8" key="1">
    <citation type="submission" date="2017-06" db="EMBL/GenBank/DDBJ databases">
        <title>A platform for efficient transgenesis in Macrostomum lignano, a flatworm model organism for stem cell research.</title>
        <authorList>
            <person name="Berezikov E."/>
        </authorList>
    </citation>
    <scope>NUCLEOTIDE SEQUENCE [LARGE SCALE GENOMIC DNA]</scope>
    <source>
        <strain evidence="7">DV1</strain>
        <tissue evidence="7">Whole organism</tissue>
    </source>
</reference>
<feature type="domain" description="PDZ" evidence="6">
    <location>
        <begin position="1445"/>
        <end position="1516"/>
    </location>
</feature>
<dbReference type="InterPro" id="IPR001478">
    <property type="entry name" value="PDZ"/>
</dbReference>
<keyword evidence="3" id="KW-0677">Repeat</keyword>
<feature type="compositionally biased region" description="Basic and acidic residues" evidence="5">
    <location>
        <begin position="836"/>
        <end position="845"/>
    </location>
</feature>
<feature type="region of interest" description="Disordered" evidence="5">
    <location>
        <begin position="1311"/>
        <end position="1429"/>
    </location>
</feature>
<evidence type="ECO:0000313" key="7">
    <source>
        <dbReference type="EMBL" id="PAA89836.1"/>
    </source>
</evidence>
<feature type="region of interest" description="Disordered" evidence="5">
    <location>
        <begin position="1114"/>
        <end position="1209"/>
    </location>
</feature>
<feature type="region of interest" description="Disordered" evidence="5">
    <location>
        <begin position="2203"/>
        <end position="2222"/>
    </location>
</feature>
<feature type="region of interest" description="Disordered" evidence="5">
    <location>
        <begin position="378"/>
        <end position="411"/>
    </location>
</feature>
<keyword evidence="8" id="KW-1185">Reference proteome</keyword>
<feature type="compositionally biased region" description="Low complexity" evidence="5">
    <location>
        <begin position="1337"/>
        <end position="1379"/>
    </location>
</feature>
<dbReference type="PANTHER" id="PTHR19964:SF92">
    <property type="entry name" value="PATJ HOMOLOG"/>
    <property type="match status" value="1"/>
</dbReference>
<dbReference type="EMBL" id="NIVC01000136">
    <property type="protein sequence ID" value="PAA89836.1"/>
    <property type="molecule type" value="Genomic_DNA"/>
</dbReference>
<dbReference type="CDD" id="cd06667">
    <property type="entry name" value="PDZ2_MUPP1-like"/>
    <property type="match status" value="1"/>
</dbReference>
<gene>
    <name evidence="7" type="ORF">BOX15_Mlig014213g2</name>
</gene>
<feature type="domain" description="PDZ" evidence="6">
    <location>
        <begin position="11"/>
        <end position="91"/>
    </location>
</feature>
<dbReference type="PANTHER" id="PTHR19964">
    <property type="entry name" value="MULTIPLE PDZ DOMAIN PROTEIN"/>
    <property type="match status" value="1"/>
</dbReference>
<dbReference type="GO" id="GO:0016020">
    <property type="term" value="C:membrane"/>
    <property type="evidence" value="ECO:0007669"/>
    <property type="project" value="UniProtKB-SubCell"/>
</dbReference>
<feature type="domain" description="PDZ" evidence="6">
    <location>
        <begin position="1592"/>
        <end position="1675"/>
    </location>
</feature>
<dbReference type="CDD" id="cd06791">
    <property type="entry name" value="PDZ3_MUPP1-like"/>
    <property type="match status" value="1"/>
</dbReference>
<keyword evidence="4" id="KW-0472">Membrane</keyword>
<feature type="compositionally biased region" description="Polar residues" evidence="5">
    <location>
        <begin position="1382"/>
        <end position="1391"/>
    </location>
</feature>
<feature type="domain" description="PDZ" evidence="6">
    <location>
        <begin position="1785"/>
        <end position="1869"/>
    </location>
</feature>
<feature type="compositionally biased region" description="Low complexity" evidence="5">
    <location>
        <begin position="1140"/>
        <end position="1151"/>
    </location>
</feature>
<comment type="caution">
    <text evidence="7">The sequence shown here is derived from an EMBL/GenBank/DDBJ whole genome shotgun (WGS) entry which is preliminary data.</text>
</comment>
<feature type="compositionally biased region" description="Low complexity" evidence="5">
    <location>
        <begin position="809"/>
        <end position="825"/>
    </location>
</feature>
<dbReference type="InterPro" id="IPR041489">
    <property type="entry name" value="PDZ_6"/>
</dbReference>
<feature type="region of interest" description="Disordered" evidence="5">
    <location>
        <begin position="220"/>
        <end position="257"/>
    </location>
</feature>
<dbReference type="PROSITE" id="PS50106">
    <property type="entry name" value="PDZ"/>
    <property type="match status" value="12"/>
</dbReference>
<feature type="domain" description="PDZ" evidence="6">
    <location>
        <begin position="606"/>
        <end position="683"/>
    </location>
</feature>